<dbReference type="Proteomes" id="UP000520011">
    <property type="component" value="Unassembled WGS sequence"/>
</dbReference>
<gene>
    <name evidence="1" type="ORF">HNQ34_003206</name>
</gene>
<organism evidence="1 2">
    <name type="scientific">Anoxybacteroides tepidamans</name>
    <dbReference type="NCBI Taxonomy" id="265948"/>
    <lineage>
        <taxon>Bacteria</taxon>
        <taxon>Bacillati</taxon>
        <taxon>Bacillota</taxon>
        <taxon>Bacilli</taxon>
        <taxon>Bacillales</taxon>
        <taxon>Anoxybacillaceae</taxon>
        <taxon>Anoxybacteroides</taxon>
    </lineage>
</organism>
<evidence type="ECO:0000313" key="2">
    <source>
        <dbReference type="Proteomes" id="UP000520011"/>
    </source>
</evidence>
<dbReference type="EMBL" id="JACHEP010000027">
    <property type="protein sequence ID" value="MBB5326088.1"/>
    <property type="molecule type" value="Genomic_DNA"/>
</dbReference>
<comment type="caution">
    <text evidence="1">The sequence shown here is derived from an EMBL/GenBank/DDBJ whole genome shotgun (WGS) entry which is preliminary data.</text>
</comment>
<protein>
    <submittedName>
        <fullName evidence="1">Uncharacterized protein</fullName>
    </submittedName>
</protein>
<name>A0A7W8ISW8_9BACL</name>
<sequence>MSPPKEGAERITPMALEARQFPTQSQNFILSYL</sequence>
<accession>A0A7W8ISW8</accession>
<keyword evidence="2" id="KW-1185">Reference proteome</keyword>
<reference evidence="1 2" key="1">
    <citation type="submission" date="2020-08" db="EMBL/GenBank/DDBJ databases">
        <title>Genomic Encyclopedia of Type Strains, Phase IV (KMG-IV): sequencing the most valuable type-strain genomes for metagenomic binning, comparative biology and taxonomic classification.</title>
        <authorList>
            <person name="Goeker M."/>
        </authorList>
    </citation>
    <scope>NUCLEOTIDE SEQUENCE [LARGE SCALE GENOMIC DNA]</scope>
    <source>
        <strain evidence="1 2">DSM 16325</strain>
    </source>
</reference>
<evidence type="ECO:0000313" key="1">
    <source>
        <dbReference type="EMBL" id="MBB5326088.1"/>
    </source>
</evidence>
<dbReference type="AlphaFoldDB" id="A0A7W8ISW8"/>
<proteinExistence type="predicted"/>